<dbReference type="InterPro" id="IPR006139">
    <property type="entry name" value="D-isomer_2_OHA_DH_cat_dom"/>
</dbReference>
<dbReference type="PANTHER" id="PTHR42789">
    <property type="entry name" value="D-ISOMER SPECIFIC 2-HYDROXYACID DEHYDROGENASE FAMILY PROTEIN (AFU_ORTHOLOGUE AFUA_6G10090)"/>
    <property type="match status" value="1"/>
</dbReference>
<feature type="domain" description="D-isomer specific 2-hydroxyacid dehydrogenase catalytic" evidence="5">
    <location>
        <begin position="27"/>
        <end position="102"/>
    </location>
</feature>
<dbReference type="Pfam" id="PF00389">
    <property type="entry name" value="2-Hacid_dh"/>
    <property type="match status" value="1"/>
</dbReference>
<dbReference type="Proteomes" id="UP000001932">
    <property type="component" value="Chromosome"/>
</dbReference>
<name>Q2NVC4_SODGM</name>
<keyword evidence="2 4" id="KW-0560">Oxidoreductase</keyword>
<proteinExistence type="inferred from homology"/>
<feature type="domain" description="D-isomer specific 2-hydroxyacid dehydrogenase NAD-binding" evidence="6">
    <location>
        <begin position="114"/>
        <end position="182"/>
    </location>
</feature>
<sequence length="211" mass="22385">MTLSCAILDDYQQVALPLADWTFHGASVEVFSLAAYYDNKSALAAQLADCAIIVVMSERTPITASLMGRLPALRMVVTSGMRNVAIDLDAARAHNIIVCGTASDAAPPMELTWALILGLARHLVPENQALRHSDPWQQILGMTLKGKLLCLLGLGKIGGAMVSVTQAFGMDVIAWSQHLDADLAAAAGVALARMKPGALLINTLRAAIVER</sequence>
<evidence type="ECO:0000259" key="6">
    <source>
        <dbReference type="Pfam" id="PF02826"/>
    </source>
</evidence>
<dbReference type="PANTHER" id="PTHR42789:SF1">
    <property type="entry name" value="D-ISOMER SPECIFIC 2-HYDROXYACID DEHYDROGENASE FAMILY PROTEIN (AFU_ORTHOLOGUE AFUA_6G10090)"/>
    <property type="match status" value="1"/>
</dbReference>
<evidence type="ECO:0000313" key="8">
    <source>
        <dbReference type="Proteomes" id="UP000001932"/>
    </source>
</evidence>
<dbReference type="SUPFAM" id="SSF51735">
    <property type="entry name" value="NAD(P)-binding Rossmann-fold domains"/>
    <property type="match status" value="1"/>
</dbReference>
<evidence type="ECO:0000256" key="2">
    <source>
        <dbReference type="ARBA" id="ARBA00023002"/>
    </source>
</evidence>
<dbReference type="KEGG" id="sgl:SG0626"/>
<evidence type="ECO:0000256" key="1">
    <source>
        <dbReference type="ARBA" id="ARBA00005854"/>
    </source>
</evidence>
<dbReference type="InterPro" id="IPR036291">
    <property type="entry name" value="NAD(P)-bd_dom_sf"/>
</dbReference>
<keyword evidence="8" id="KW-1185">Reference proteome</keyword>
<reference evidence="7 8" key="1">
    <citation type="journal article" date="2006" name="Genome Res.">
        <title>Massive genome erosion and functional adaptations provide insights into the symbiotic lifestyle of Sodalis glossinidius in the tsetse host.</title>
        <authorList>
            <person name="Toh H."/>
            <person name="Weiss B.L."/>
            <person name="Perkin S.A.H."/>
            <person name="Yamashita A."/>
            <person name="Oshima K."/>
            <person name="Hattori M."/>
            <person name="Aksoy S."/>
        </authorList>
    </citation>
    <scope>NUCLEOTIDE SEQUENCE [LARGE SCALE GENOMIC DNA]</scope>
    <source>
        <strain evidence="8">morsitans</strain>
    </source>
</reference>
<evidence type="ECO:0000256" key="3">
    <source>
        <dbReference type="ARBA" id="ARBA00023027"/>
    </source>
</evidence>
<protein>
    <submittedName>
        <fullName evidence="7">2-hydroxyacid-family dehydrogenase</fullName>
    </submittedName>
</protein>
<dbReference type="eggNOG" id="COG0111">
    <property type="taxonomic scope" value="Bacteria"/>
</dbReference>
<dbReference type="AlphaFoldDB" id="Q2NVC4"/>
<dbReference type="Pfam" id="PF02826">
    <property type="entry name" value="2-Hacid_dh_C"/>
    <property type="match status" value="1"/>
</dbReference>
<dbReference type="HOGENOM" id="CLU_019796_1_3_6"/>
<dbReference type="GO" id="GO:0016616">
    <property type="term" value="F:oxidoreductase activity, acting on the CH-OH group of donors, NAD or NADP as acceptor"/>
    <property type="evidence" value="ECO:0007669"/>
    <property type="project" value="InterPro"/>
</dbReference>
<gene>
    <name evidence="7" type="ordered locus">SG0626</name>
</gene>
<dbReference type="EMBL" id="AP008232">
    <property type="protein sequence ID" value="BAE73901.1"/>
    <property type="molecule type" value="Genomic_DNA"/>
</dbReference>
<evidence type="ECO:0000259" key="5">
    <source>
        <dbReference type="Pfam" id="PF00389"/>
    </source>
</evidence>
<organism evidence="7 8">
    <name type="scientific">Sodalis glossinidius (strain morsitans)</name>
    <dbReference type="NCBI Taxonomy" id="343509"/>
    <lineage>
        <taxon>Bacteria</taxon>
        <taxon>Pseudomonadati</taxon>
        <taxon>Pseudomonadota</taxon>
        <taxon>Gammaproteobacteria</taxon>
        <taxon>Enterobacterales</taxon>
        <taxon>Bruguierivoracaceae</taxon>
        <taxon>Sodalis</taxon>
    </lineage>
</organism>
<dbReference type="GO" id="GO:0051287">
    <property type="term" value="F:NAD binding"/>
    <property type="evidence" value="ECO:0007669"/>
    <property type="project" value="InterPro"/>
</dbReference>
<keyword evidence="3" id="KW-0520">NAD</keyword>
<evidence type="ECO:0000313" key="7">
    <source>
        <dbReference type="EMBL" id="BAE73901.1"/>
    </source>
</evidence>
<dbReference type="InterPro" id="IPR050857">
    <property type="entry name" value="D-2-hydroxyacid_DH"/>
</dbReference>
<evidence type="ECO:0000256" key="4">
    <source>
        <dbReference type="RuleBase" id="RU003719"/>
    </source>
</evidence>
<dbReference type="STRING" id="343509.SG0626"/>
<accession>Q2NVC4</accession>
<dbReference type="InterPro" id="IPR006140">
    <property type="entry name" value="D-isomer_DH_NAD-bd"/>
</dbReference>
<dbReference type="Gene3D" id="3.40.50.720">
    <property type="entry name" value="NAD(P)-binding Rossmann-like Domain"/>
    <property type="match status" value="2"/>
</dbReference>
<dbReference type="SUPFAM" id="SSF52283">
    <property type="entry name" value="Formate/glycerate dehydrogenase catalytic domain-like"/>
    <property type="match status" value="1"/>
</dbReference>
<comment type="similarity">
    <text evidence="1 4">Belongs to the D-isomer specific 2-hydroxyacid dehydrogenase family.</text>
</comment>